<dbReference type="RefSeq" id="WP_189027610.1">
    <property type="nucleotide sequence ID" value="NZ_BMNE01000003.1"/>
</dbReference>
<reference evidence="2" key="1">
    <citation type="journal article" date="2019" name="Int. J. Syst. Evol. Microbiol.">
        <title>The Global Catalogue of Microorganisms (GCM) 10K type strain sequencing project: providing services to taxonomists for standard genome sequencing and annotation.</title>
        <authorList>
            <consortium name="The Broad Institute Genomics Platform"/>
            <consortium name="The Broad Institute Genome Sequencing Center for Infectious Disease"/>
            <person name="Wu L."/>
            <person name="Ma J."/>
        </authorList>
    </citation>
    <scope>NUCLEOTIDE SEQUENCE [LARGE SCALE GENOMIC DNA]</scope>
    <source>
        <strain evidence="2">CGMCC 4.7329</strain>
    </source>
</reference>
<organism evidence="1 2">
    <name type="scientific">Nocardia rhizosphaerihabitans</name>
    <dbReference type="NCBI Taxonomy" id="1691570"/>
    <lineage>
        <taxon>Bacteria</taxon>
        <taxon>Bacillati</taxon>
        <taxon>Actinomycetota</taxon>
        <taxon>Actinomycetes</taxon>
        <taxon>Mycobacteriales</taxon>
        <taxon>Nocardiaceae</taxon>
        <taxon>Nocardia</taxon>
    </lineage>
</organism>
<gene>
    <name evidence="1" type="ORF">GCM10011610_25730</name>
</gene>
<protein>
    <submittedName>
        <fullName evidence="1">Uncharacterized protein</fullName>
    </submittedName>
</protein>
<evidence type="ECO:0000313" key="2">
    <source>
        <dbReference type="Proteomes" id="UP000658127"/>
    </source>
</evidence>
<evidence type="ECO:0000313" key="1">
    <source>
        <dbReference type="EMBL" id="GGN78333.1"/>
    </source>
</evidence>
<accession>A0ABQ2KDV0</accession>
<comment type="caution">
    <text evidence="1">The sequence shown here is derived from an EMBL/GenBank/DDBJ whole genome shotgun (WGS) entry which is preliminary data.</text>
</comment>
<sequence length="166" mass="18413">MAQYFKAVFLDADTGAVTGSLRPGISFKLIEHAWQGSWFVDDVSRILTTPTRMVWAGDYADAEPGYDPNGEVPNNLYHLADKLATTPVPDTDVGGYLVNHDRRLYLRTDHLTAEDQIHPLPALTIENHQGDVEDPDGLVGTSARQLISVNDTPPDGYTEIDFTPWF</sequence>
<dbReference type="EMBL" id="BMNE01000003">
    <property type="protein sequence ID" value="GGN78333.1"/>
    <property type="molecule type" value="Genomic_DNA"/>
</dbReference>
<keyword evidence="2" id="KW-1185">Reference proteome</keyword>
<dbReference type="Proteomes" id="UP000658127">
    <property type="component" value="Unassembled WGS sequence"/>
</dbReference>
<name>A0ABQ2KDV0_9NOCA</name>
<proteinExistence type="predicted"/>